<dbReference type="AlphaFoldDB" id="F6D303"/>
<feature type="transmembrane region" description="Helical" evidence="1">
    <location>
        <begin position="43"/>
        <end position="60"/>
    </location>
</feature>
<gene>
    <name evidence="2" type="ordered locus">MSWAN_0322</name>
</gene>
<evidence type="ECO:0008006" key="4">
    <source>
        <dbReference type="Google" id="ProtNLM"/>
    </source>
</evidence>
<accession>F6D303</accession>
<dbReference type="EMBL" id="CP002772">
    <property type="protein sequence ID" value="AEG17366.1"/>
    <property type="molecule type" value="Genomic_DNA"/>
</dbReference>
<proteinExistence type="predicted"/>
<evidence type="ECO:0000313" key="3">
    <source>
        <dbReference type="Proteomes" id="UP000009231"/>
    </source>
</evidence>
<dbReference type="KEGG" id="mew:MSWAN_0322"/>
<dbReference type="HOGENOM" id="CLU_202284_0_0_2"/>
<dbReference type="GeneID" id="10667806"/>
<keyword evidence="1" id="KW-0812">Transmembrane</keyword>
<dbReference type="OrthoDB" id="53264at2157"/>
<name>F6D303_METPW</name>
<protein>
    <recommendedName>
        <fullName evidence="4">DUF2116 family Zn-ribbon domain-containing protein</fullName>
    </recommendedName>
</protein>
<dbReference type="STRING" id="868131.MSWAN_0322"/>
<evidence type="ECO:0000313" key="2">
    <source>
        <dbReference type="EMBL" id="AEG17366.1"/>
    </source>
</evidence>
<keyword evidence="1" id="KW-0472">Membrane</keyword>
<dbReference type="Pfam" id="PF09889">
    <property type="entry name" value="DUF2116"/>
    <property type="match status" value="1"/>
</dbReference>
<dbReference type="eggNOG" id="arCOG04390">
    <property type="taxonomic scope" value="Archaea"/>
</dbReference>
<sequence length="64" mass="7517">MTDQHKHCPICGKPIPLSERFCSQTCENLFAERQKKAAKTRKMLYAVFIVFILIWLFIVLKGKF</sequence>
<reference evidence="2 3" key="1">
    <citation type="journal article" date="2014" name="Int. J. Syst. Evol. Microbiol.">
        <title>Methanobacterium paludis sp. nov. and a novel strain of Methanobacterium lacus isolated from northern peatlands.</title>
        <authorList>
            <person name="Cadillo-Quiroz H."/>
            <person name="Brauer S.L."/>
            <person name="Goodson N."/>
            <person name="Yavitt J.B."/>
            <person name="Zinder S.H."/>
        </authorList>
    </citation>
    <scope>NUCLEOTIDE SEQUENCE [LARGE SCALE GENOMIC DNA]</scope>
    <source>
        <strain evidence="3">DSM 25820 / JCM 18151 / SWAN1</strain>
    </source>
</reference>
<organism evidence="2 3">
    <name type="scientific">Methanobacterium paludis (strain DSM 25820 / JCM 18151 / SWAN1)</name>
    <dbReference type="NCBI Taxonomy" id="868131"/>
    <lineage>
        <taxon>Archaea</taxon>
        <taxon>Methanobacteriati</taxon>
        <taxon>Methanobacteriota</taxon>
        <taxon>Methanomada group</taxon>
        <taxon>Methanobacteria</taxon>
        <taxon>Methanobacteriales</taxon>
        <taxon>Methanobacteriaceae</taxon>
        <taxon>Methanobacterium</taxon>
    </lineage>
</organism>
<keyword evidence="3" id="KW-1185">Reference proteome</keyword>
<evidence type="ECO:0000256" key="1">
    <source>
        <dbReference type="SAM" id="Phobius"/>
    </source>
</evidence>
<keyword evidence="1" id="KW-1133">Transmembrane helix</keyword>
<dbReference type="PIRSF" id="PIRSF004990">
    <property type="entry name" value="UCP004990"/>
    <property type="match status" value="1"/>
</dbReference>
<dbReference type="Proteomes" id="UP000009231">
    <property type="component" value="Chromosome"/>
</dbReference>
<dbReference type="InterPro" id="IPR019216">
    <property type="entry name" value="DUF2116_treble_clef"/>
</dbReference>
<dbReference type="RefSeq" id="WP_013824868.1">
    <property type="nucleotide sequence ID" value="NC_015574.1"/>
</dbReference>